<dbReference type="InterPro" id="IPR053832">
    <property type="entry name" value="DUF6924"/>
</dbReference>
<sequence>MAGNTSPLFNASSLDDAELLARARASSFIDESMAGDESSREESGLWNVLRCVPAPNDAPTPQHIADATAKLDAQEWTTNVAVLADERTAKDDSVLVVALKDGKVHKTMRTALASVIEVVCNVQLANMPLEEYIEWKGDAEVFDSRA</sequence>
<keyword evidence="3" id="KW-1185">Reference proteome</keyword>
<proteinExistence type="predicted"/>
<protein>
    <recommendedName>
        <fullName evidence="1">DUF6924 domain-containing protein</fullName>
    </recommendedName>
</protein>
<dbReference type="Pfam" id="PF21962">
    <property type="entry name" value="DUF6924"/>
    <property type="match status" value="1"/>
</dbReference>
<dbReference type="Proteomes" id="UP000245946">
    <property type="component" value="Unassembled WGS sequence"/>
</dbReference>
<organism evidence="2 3">
    <name type="scientific">Tilletiopsis washingtonensis</name>
    <dbReference type="NCBI Taxonomy" id="58919"/>
    <lineage>
        <taxon>Eukaryota</taxon>
        <taxon>Fungi</taxon>
        <taxon>Dikarya</taxon>
        <taxon>Basidiomycota</taxon>
        <taxon>Ustilaginomycotina</taxon>
        <taxon>Exobasidiomycetes</taxon>
        <taxon>Entylomatales</taxon>
        <taxon>Entylomatales incertae sedis</taxon>
        <taxon>Tilletiopsis</taxon>
    </lineage>
</organism>
<dbReference type="OrthoDB" id="3335062at2759"/>
<dbReference type="GeneID" id="37269798"/>
<evidence type="ECO:0000259" key="1">
    <source>
        <dbReference type="Pfam" id="PF21962"/>
    </source>
</evidence>
<dbReference type="EMBL" id="KZ819291">
    <property type="protein sequence ID" value="PWN98571.1"/>
    <property type="molecule type" value="Genomic_DNA"/>
</dbReference>
<feature type="domain" description="DUF6924" evidence="1">
    <location>
        <begin position="60"/>
        <end position="142"/>
    </location>
</feature>
<dbReference type="RefSeq" id="XP_025598850.1">
    <property type="nucleotide sequence ID" value="XM_025742254.1"/>
</dbReference>
<accession>A0A316ZAG4</accession>
<name>A0A316ZAG4_9BASI</name>
<evidence type="ECO:0000313" key="2">
    <source>
        <dbReference type="EMBL" id="PWN98571.1"/>
    </source>
</evidence>
<gene>
    <name evidence="2" type="ORF">FA09DRAFT_329622</name>
</gene>
<reference evidence="2 3" key="1">
    <citation type="journal article" date="2018" name="Mol. Biol. Evol.">
        <title>Broad Genomic Sampling Reveals a Smut Pathogenic Ancestry of the Fungal Clade Ustilaginomycotina.</title>
        <authorList>
            <person name="Kijpornyongpan T."/>
            <person name="Mondo S.J."/>
            <person name="Barry K."/>
            <person name="Sandor L."/>
            <person name="Lee J."/>
            <person name="Lipzen A."/>
            <person name="Pangilinan J."/>
            <person name="LaButti K."/>
            <person name="Hainaut M."/>
            <person name="Henrissat B."/>
            <person name="Grigoriev I.V."/>
            <person name="Spatafora J.W."/>
            <person name="Aime M.C."/>
        </authorList>
    </citation>
    <scope>NUCLEOTIDE SEQUENCE [LARGE SCALE GENOMIC DNA]</scope>
    <source>
        <strain evidence="2 3">MCA 4186</strain>
    </source>
</reference>
<dbReference type="AlphaFoldDB" id="A0A316ZAG4"/>
<evidence type="ECO:0000313" key="3">
    <source>
        <dbReference type="Proteomes" id="UP000245946"/>
    </source>
</evidence>